<accession>A0A2G9UUZ5</accession>
<evidence type="ECO:0000313" key="10">
    <source>
        <dbReference type="EMBL" id="PIO74064.1"/>
    </source>
</evidence>
<dbReference type="PANTHER" id="PTHR21461:SF8">
    <property type="entry name" value="DOLICHYL-PHOSPHATE-MANNOSE--PROTEIN MANNOSYLTRANSFERASE-RELATED"/>
    <property type="match status" value="1"/>
</dbReference>
<proteinExistence type="inferred from homology"/>
<dbReference type="EMBL" id="KZ345339">
    <property type="protein sequence ID" value="PIO74064.1"/>
    <property type="molecule type" value="Genomic_DNA"/>
</dbReference>
<feature type="coiled-coil region" evidence="9">
    <location>
        <begin position="76"/>
        <end position="106"/>
    </location>
</feature>
<keyword evidence="5" id="KW-0812">Transmembrane</keyword>
<keyword evidence="4 8" id="KW-0808">Transferase</keyword>
<gene>
    <name evidence="10" type="ORF">TELCIR_03936</name>
</gene>
<evidence type="ECO:0000256" key="2">
    <source>
        <dbReference type="ARBA" id="ARBA00007647"/>
    </source>
</evidence>
<evidence type="ECO:0000256" key="9">
    <source>
        <dbReference type="SAM" id="Coils"/>
    </source>
</evidence>
<evidence type="ECO:0000256" key="1">
    <source>
        <dbReference type="ARBA" id="ARBA00004167"/>
    </source>
</evidence>
<comment type="similarity">
    <text evidence="2 8">Belongs to the glycosyltransferase 92 family.</text>
</comment>
<evidence type="ECO:0000256" key="3">
    <source>
        <dbReference type="ARBA" id="ARBA00022676"/>
    </source>
</evidence>
<evidence type="ECO:0000256" key="7">
    <source>
        <dbReference type="ARBA" id="ARBA00023136"/>
    </source>
</evidence>
<keyword evidence="9" id="KW-0175">Coiled coil</keyword>
<evidence type="ECO:0000256" key="4">
    <source>
        <dbReference type="ARBA" id="ARBA00022679"/>
    </source>
</evidence>
<dbReference type="InterPro" id="IPR008166">
    <property type="entry name" value="Glyco_transf_92"/>
</dbReference>
<name>A0A2G9UUZ5_TELCI</name>
<keyword evidence="11" id="KW-1185">Reference proteome</keyword>
<evidence type="ECO:0000313" key="11">
    <source>
        <dbReference type="Proteomes" id="UP000230423"/>
    </source>
</evidence>
<dbReference type="GO" id="GO:0005737">
    <property type="term" value="C:cytoplasm"/>
    <property type="evidence" value="ECO:0007669"/>
    <property type="project" value="TreeGrafter"/>
</dbReference>
<dbReference type="Pfam" id="PF01697">
    <property type="entry name" value="Glyco_transf_92"/>
    <property type="match status" value="1"/>
</dbReference>
<keyword evidence="3 8" id="KW-0328">Glycosyltransferase</keyword>
<evidence type="ECO:0000256" key="8">
    <source>
        <dbReference type="RuleBase" id="RU366017"/>
    </source>
</evidence>
<sequence length="393" mass="45264">MSGEMSPKELISDVPLPNWELIDEVSIALLESGLARFSTLQAVLPTMLSFDATSEEATQRSRKLLRISQLQIEYLLKSQNQLVQQIQKMKNELISKRKEVKRLKAAVFNADAPLFKNQCTSEFRRRLYCRLFDDQMDEILPATQSIVFPEFTIRCPASDKARFVALSLNSDDSVPLQDRHEIHVDKKGKREYLSVCLAPLWGTTPKWLLLIEFIEYYRLQGVEHFYVYRQSTDNYTETILNSYESEGVVEVVNIGETTNCMKRHRCRHEMQLQDCVFRTRGRSDWVATVDLDERISVNGGNTIKEYIKQVEGMGVHQVLRFSPGATVLFVPPEDAVVRHYRLTKGWTFFLKEAETFGSFEETYLVSTIRQYQSPARFPDGGGVSFCKIIKIKG</sequence>
<dbReference type="Proteomes" id="UP000230423">
    <property type="component" value="Unassembled WGS sequence"/>
</dbReference>
<protein>
    <recommendedName>
        <fullName evidence="8">Glycosyltransferase family 92 protein</fullName>
        <ecNumber evidence="8">2.4.1.-</ecNumber>
    </recommendedName>
</protein>
<dbReference type="EC" id="2.4.1.-" evidence="8"/>
<dbReference type="GO" id="GO:0016757">
    <property type="term" value="F:glycosyltransferase activity"/>
    <property type="evidence" value="ECO:0007669"/>
    <property type="project" value="UniProtKB-UniRule"/>
</dbReference>
<evidence type="ECO:0000256" key="5">
    <source>
        <dbReference type="ARBA" id="ARBA00022692"/>
    </source>
</evidence>
<evidence type="ECO:0000256" key="6">
    <source>
        <dbReference type="ARBA" id="ARBA00022989"/>
    </source>
</evidence>
<dbReference type="AlphaFoldDB" id="A0A2G9UUZ5"/>
<comment type="subcellular location">
    <subcellularLocation>
        <location evidence="1">Membrane</location>
        <topology evidence="1">Single-pass membrane protein</topology>
    </subcellularLocation>
</comment>
<keyword evidence="7" id="KW-0472">Membrane</keyword>
<dbReference type="GO" id="GO:0016020">
    <property type="term" value="C:membrane"/>
    <property type="evidence" value="ECO:0007669"/>
    <property type="project" value="UniProtKB-SubCell"/>
</dbReference>
<reference evidence="10 11" key="1">
    <citation type="submission" date="2015-09" db="EMBL/GenBank/DDBJ databases">
        <title>Draft genome of the parasitic nematode Teladorsagia circumcincta isolate WARC Sus (inbred).</title>
        <authorList>
            <person name="Mitreva M."/>
        </authorList>
    </citation>
    <scope>NUCLEOTIDE SEQUENCE [LARGE SCALE GENOMIC DNA]</scope>
    <source>
        <strain evidence="10 11">S</strain>
    </source>
</reference>
<dbReference type="PANTHER" id="PTHR21461">
    <property type="entry name" value="GLYCOSYLTRANSFERASE FAMILY 92 PROTEIN"/>
    <property type="match status" value="1"/>
</dbReference>
<keyword evidence="6" id="KW-1133">Transmembrane helix</keyword>
<organism evidence="10 11">
    <name type="scientific">Teladorsagia circumcincta</name>
    <name type="common">Brown stomach worm</name>
    <name type="synonym">Ostertagia circumcincta</name>
    <dbReference type="NCBI Taxonomy" id="45464"/>
    <lineage>
        <taxon>Eukaryota</taxon>
        <taxon>Metazoa</taxon>
        <taxon>Ecdysozoa</taxon>
        <taxon>Nematoda</taxon>
        <taxon>Chromadorea</taxon>
        <taxon>Rhabditida</taxon>
        <taxon>Rhabditina</taxon>
        <taxon>Rhabditomorpha</taxon>
        <taxon>Strongyloidea</taxon>
        <taxon>Trichostrongylidae</taxon>
        <taxon>Teladorsagia</taxon>
    </lineage>
</organism>
<dbReference type="OrthoDB" id="5849533at2759"/>